<feature type="region of interest" description="Disordered" evidence="1">
    <location>
        <begin position="123"/>
        <end position="148"/>
    </location>
</feature>
<comment type="caution">
    <text evidence="2">The sequence shown here is derived from an EMBL/GenBank/DDBJ whole genome shotgun (WGS) entry which is preliminary data.</text>
</comment>
<protein>
    <submittedName>
        <fullName evidence="2">Uncharacterized protein</fullName>
    </submittedName>
</protein>
<accession>A0A644SW74</accession>
<feature type="region of interest" description="Disordered" evidence="1">
    <location>
        <begin position="21"/>
        <end position="45"/>
    </location>
</feature>
<feature type="compositionally biased region" description="Gly residues" evidence="1">
    <location>
        <begin position="23"/>
        <end position="32"/>
    </location>
</feature>
<sequence>MSFRGKIQQLPEKARLLKFQTTGQGGRPGQGSGLDPPSLPCRGRRFRRRGFPRRRLFPHIRFFFSRRLAAEARFCLTRGRFFPARGRFVSQHRRKPVIRLWRPCPILGKPIARRTGGRRKLRQGFRRFGPRPARRAPGAQKFGLEHFPGRQAHPRRLETFFGEVPGPEILLGLAHPALHQVLEVEFEIGFGAEQQQLPPPGRQGIVPVQYPGFDPAAFYIGIPRLGRPVDHGQEGVLDNLLFRYGGPLQALVHKKLVGYRQDRVHPVPPDDEDPVERRNFHKLFPGGNGGAQIAGLLVVAQGYVLAGRFLGFDFGEAGDPGPAGPGRLQAFGHGL</sequence>
<proteinExistence type="predicted"/>
<evidence type="ECO:0000313" key="2">
    <source>
        <dbReference type="EMBL" id="MPL58968.1"/>
    </source>
</evidence>
<reference evidence="2" key="1">
    <citation type="submission" date="2019-08" db="EMBL/GenBank/DDBJ databases">
        <authorList>
            <person name="Kucharzyk K."/>
            <person name="Murdoch R.W."/>
            <person name="Higgins S."/>
            <person name="Loffler F."/>
        </authorList>
    </citation>
    <scope>NUCLEOTIDE SEQUENCE</scope>
</reference>
<name>A0A644SW74_9ZZZZ</name>
<evidence type="ECO:0000256" key="1">
    <source>
        <dbReference type="SAM" id="MobiDB-lite"/>
    </source>
</evidence>
<gene>
    <name evidence="2" type="ORF">SDC9_04514</name>
</gene>
<dbReference type="EMBL" id="VSSQ01000008">
    <property type="protein sequence ID" value="MPL58968.1"/>
    <property type="molecule type" value="Genomic_DNA"/>
</dbReference>
<feature type="compositionally biased region" description="Basic residues" evidence="1">
    <location>
        <begin position="123"/>
        <end position="134"/>
    </location>
</feature>
<dbReference type="AlphaFoldDB" id="A0A644SW74"/>
<organism evidence="2">
    <name type="scientific">bioreactor metagenome</name>
    <dbReference type="NCBI Taxonomy" id="1076179"/>
    <lineage>
        <taxon>unclassified sequences</taxon>
        <taxon>metagenomes</taxon>
        <taxon>ecological metagenomes</taxon>
    </lineage>
</organism>